<gene>
    <name evidence="1" type="ORF">LCGC14_2899140</name>
</gene>
<protein>
    <submittedName>
        <fullName evidence="1">Uncharacterized protein</fullName>
    </submittedName>
</protein>
<sequence>MGLAVTTRFDLVDEKEKESFTVIHIPTGFSLSDMTLFAQTAAQAVADIAGCQVTGSSITVGLTFPGGLRTSATIASDVARKAFLQFRVTVAGFFNKMFIPTLDETKTVGSSDEIDQADPDIAALVSAQEVGIPVTGPATVSFGNDRIMLNTTLSAANENHMKKK</sequence>
<evidence type="ECO:0000313" key="1">
    <source>
        <dbReference type="EMBL" id="KKK72911.1"/>
    </source>
</evidence>
<name>A0A0F9AL63_9ZZZZ</name>
<accession>A0A0F9AL63</accession>
<comment type="caution">
    <text evidence="1">The sequence shown here is derived from an EMBL/GenBank/DDBJ whole genome shotgun (WGS) entry which is preliminary data.</text>
</comment>
<organism evidence="1">
    <name type="scientific">marine sediment metagenome</name>
    <dbReference type="NCBI Taxonomy" id="412755"/>
    <lineage>
        <taxon>unclassified sequences</taxon>
        <taxon>metagenomes</taxon>
        <taxon>ecological metagenomes</taxon>
    </lineage>
</organism>
<reference evidence="1" key="1">
    <citation type="journal article" date="2015" name="Nature">
        <title>Complex archaea that bridge the gap between prokaryotes and eukaryotes.</title>
        <authorList>
            <person name="Spang A."/>
            <person name="Saw J.H."/>
            <person name="Jorgensen S.L."/>
            <person name="Zaremba-Niedzwiedzka K."/>
            <person name="Martijn J."/>
            <person name="Lind A.E."/>
            <person name="van Eijk R."/>
            <person name="Schleper C."/>
            <person name="Guy L."/>
            <person name="Ettema T.J."/>
        </authorList>
    </citation>
    <scope>NUCLEOTIDE SEQUENCE</scope>
</reference>
<dbReference type="AlphaFoldDB" id="A0A0F9AL63"/>
<dbReference type="EMBL" id="LAZR01057019">
    <property type="protein sequence ID" value="KKK72911.1"/>
    <property type="molecule type" value="Genomic_DNA"/>
</dbReference>
<proteinExistence type="predicted"/>